<dbReference type="Proteomes" id="UP001150603">
    <property type="component" value="Unassembled WGS sequence"/>
</dbReference>
<gene>
    <name evidence="1" type="ORF">FBU59_000097</name>
</gene>
<protein>
    <submittedName>
        <fullName evidence="1">Uncharacterized protein</fullName>
    </submittedName>
</protein>
<evidence type="ECO:0000313" key="1">
    <source>
        <dbReference type="EMBL" id="KAJ1951525.1"/>
    </source>
</evidence>
<sequence length="1087" mass="119172">MDDDRYLESGFDPSALKVSAIRNILVKHEVEYPSNAKKSELLRIMQTNVLDKNKTLRKEARRQKHAKADSRDIEMVAAGGSRTRAHASSSKHSRKSGSNSGGSGSEHSTDVHSDITAEQLIAAAAEKRAKVKARNIKILEAAVEERAQKPKKRKKRKHAETLDETDKTRKGPEEEEERKTATSGTSGDDDEAVFTPAMHKQVEAQRQRASKRRLAQHGEDQDHDGDSGSAVGQSDEMLATPKAKSKKNVKATADRRSNFSDDNPFQASPDSARKRRRKTPATDKSMTTPLSALRTSKPSDVSFQVSLPGTPTPKKTASEFGSPTSPSRGGKDAEDVSMLTSAVSPQSVASPQKGKGSLQRSRVSDLVAKYQGQISEQDAEPVVSPRKAQAPILEDPEKAEEVAEEVAEEQVEEQVEESVETTEPMEVEMEDVEVEIQRRPAAAPVQPLFDLSVNPEIAAASTARHHQISASARPGRFTMSPESLRQLASEHSASIASPRRRTMGGEMPPIAPNIPVVRVDGQHHQQHNEAPAGISSSNYLSLAQAQADAASLQRRRVETLRMQHRGDGSHAGHSRHSSIASITSAVSEARGVPATPASADAASQQSSEPQSSSSSSPWGWRVLVWGAIAAAMAVWRSHEQFAIGFGSARAGEAMQLPPTNSVLTLPEPIARDAPPLEQAQYYMKLARAMYLSPAPLACPEHASCEPYVAIPASHASQQMLSARDQWVVPAANGESEARSVMQCDPGYVMQFPPYSSRVMPLLPECVRDLSTENRVKRLADAIVRECARFRGEKQCEMPVYDQVRELLARHRKTQAKEEQNEEKEDEEDGEDIEADMAEGSIAYEFEFIERFGIKASELRELMRSRKSPRLSDEEFEAAFDMALDELNSKRTSEVQDYLLDFGDDKGDVSFLVSHRPAYPFLCRLRRFALSALIGNMTSVLSGVGLFVVALIASRRIAAHRAEVRAADALVGSALDRLKRQARRHYLDPALSPSPSIPSMQLRDLLLLSSDPSSTAADGGAADSAYFDPRTRASVWDRVRVVVERNANVRCRTTAVRGEPMRVWEWIGPTDDVEIFTPVMSPANIAQA</sequence>
<keyword evidence="2" id="KW-1185">Reference proteome</keyword>
<proteinExistence type="predicted"/>
<name>A0ACC1JHM5_9FUNG</name>
<reference evidence="1" key="1">
    <citation type="submission" date="2022-07" db="EMBL/GenBank/DDBJ databases">
        <title>Phylogenomic reconstructions and comparative analyses of Kickxellomycotina fungi.</title>
        <authorList>
            <person name="Reynolds N.K."/>
            <person name="Stajich J.E."/>
            <person name="Barry K."/>
            <person name="Grigoriev I.V."/>
            <person name="Crous P."/>
            <person name="Smith M.E."/>
        </authorList>
    </citation>
    <scope>NUCLEOTIDE SEQUENCE</scope>
    <source>
        <strain evidence="1">NRRL 5244</strain>
    </source>
</reference>
<evidence type="ECO:0000313" key="2">
    <source>
        <dbReference type="Proteomes" id="UP001150603"/>
    </source>
</evidence>
<dbReference type="EMBL" id="JANBPW010000007">
    <property type="protein sequence ID" value="KAJ1951525.1"/>
    <property type="molecule type" value="Genomic_DNA"/>
</dbReference>
<organism evidence="1 2">
    <name type="scientific">Linderina macrospora</name>
    <dbReference type="NCBI Taxonomy" id="4868"/>
    <lineage>
        <taxon>Eukaryota</taxon>
        <taxon>Fungi</taxon>
        <taxon>Fungi incertae sedis</taxon>
        <taxon>Zoopagomycota</taxon>
        <taxon>Kickxellomycotina</taxon>
        <taxon>Kickxellomycetes</taxon>
        <taxon>Kickxellales</taxon>
        <taxon>Kickxellaceae</taxon>
        <taxon>Linderina</taxon>
    </lineage>
</organism>
<comment type="caution">
    <text evidence="1">The sequence shown here is derived from an EMBL/GenBank/DDBJ whole genome shotgun (WGS) entry which is preliminary data.</text>
</comment>
<accession>A0ACC1JHM5</accession>